<dbReference type="CDD" id="cd14014">
    <property type="entry name" value="STKc_PknB_like"/>
    <property type="match status" value="1"/>
</dbReference>
<feature type="domain" description="Protein kinase" evidence="9">
    <location>
        <begin position="6"/>
        <end position="271"/>
    </location>
</feature>
<dbReference type="InterPro" id="IPR011009">
    <property type="entry name" value="Kinase-like_dom_sf"/>
</dbReference>
<evidence type="ECO:0000259" key="9">
    <source>
        <dbReference type="PROSITE" id="PS50011"/>
    </source>
</evidence>
<dbReference type="OrthoDB" id="5622056at2"/>
<name>A0A5Q0H6Y3_SACSY</name>
<dbReference type="PROSITE" id="PS00108">
    <property type="entry name" value="PROTEIN_KINASE_ST"/>
    <property type="match status" value="1"/>
</dbReference>
<dbReference type="InterPro" id="IPR017441">
    <property type="entry name" value="Protein_kinase_ATP_BS"/>
</dbReference>
<evidence type="ECO:0000313" key="11">
    <source>
        <dbReference type="Proteomes" id="UP000325787"/>
    </source>
</evidence>
<keyword evidence="6 7" id="KW-0067">ATP-binding</keyword>
<evidence type="ECO:0000313" key="10">
    <source>
        <dbReference type="EMBL" id="QFZ21919.1"/>
    </source>
</evidence>
<dbReference type="Gene3D" id="2.30.30.40">
    <property type="entry name" value="SH3 Domains"/>
    <property type="match status" value="1"/>
</dbReference>
<proteinExistence type="predicted"/>
<keyword evidence="5" id="KW-0418">Kinase</keyword>
<dbReference type="KEGG" id="ssyi:EKG83_34975"/>
<protein>
    <recommendedName>
        <fullName evidence="1">non-specific serine/threonine protein kinase</fullName>
        <ecNumber evidence="1">2.7.11.1</ecNumber>
    </recommendedName>
</protein>
<evidence type="ECO:0000256" key="8">
    <source>
        <dbReference type="SAM" id="Phobius"/>
    </source>
</evidence>
<dbReference type="SUPFAM" id="SSF56112">
    <property type="entry name" value="Protein kinase-like (PK-like)"/>
    <property type="match status" value="1"/>
</dbReference>
<evidence type="ECO:0000256" key="2">
    <source>
        <dbReference type="ARBA" id="ARBA00022527"/>
    </source>
</evidence>
<reference evidence="11" key="1">
    <citation type="journal article" date="2021" name="Curr. Microbiol.">
        <title>Complete genome of nocamycin-producing strain Saccharothrix syringae NRRL B-16468 reveals the biosynthetic potential for secondary metabolites.</title>
        <authorList>
            <person name="Mo X."/>
            <person name="Yang S."/>
        </authorList>
    </citation>
    <scope>NUCLEOTIDE SEQUENCE [LARGE SCALE GENOMIC DNA]</scope>
    <source>
        <strain evidence="11">ATCC 51364 / DSM 43886 / JCM 6844 / KCTC 9398 / NBRC 14523 / NRRL B-16468 / INA 2240</strain>
    </source>
</reference>
<evidence type="ECO:0000256" key="6">
    <source>
        <dbReference type="ARBA" id="ARBA00022840"/>
    </source>
</evidence>
<accession>A0A5Q0H6Y3</accession>
<evidence type="ECO:0000256" key="3">
    <source>
        <dbReference type="ARBA" id="ARBA00022679"/>
    </source>
</evidence>
<keyword evidence="2" id="KW-0723">Serine/threonine-protein kinase</keyword>
<dbReference type="PANTHER" id="PTHR43289">
    <property type="entry name" value="MITOGEN-ACTIVATED PROTEIN KINASE KINASE KINASE 20-RELATED"/>
    <property type="match status" value="1"/>
</dbReference>
<feature type="transmembrane region" description="Helical" evidence="8">
    <location>
        <begin position="287"/>
        <end position="308"/>
    </location>
</feature>
<evidence type="ECO:0000256" key="5">
    <source>
        <dbReference type="ARBA" id="ARBA00022777"/>
    </source>
</evidence>
<dbReference type="GO" id="GO:0005524">
    <property type="term" value="F:ATP binding"/>
    <property type="evidence" value="ECO:0007669"/>
    <property type="project" value="UniProtKB-UniRule"/>
</dbReference>
<dbReference type="PROSITE" id="PS00107">
    <property type="entry name" value="PROTEIN_KINASE_ATP"/>
    <property type="match status" value="1"/>
</dbReference>
<dbReference type="Gene3D" id="1.10.510.10">
    <property type="entry name" value="Transferase(Phosphotransferase) domain 1"/>
    <property type="match status" value="1"/>
</dbReference>
<keyword evidence="8" id="KW-0472">Membrane</keyword>
<dbReference type="Gene3D" id="3.30.200.20">
    <property type="entry name" value="Phosphorylase Kinase, domain 1"/>
    <property type="match status" value="1"/>
</dbReference>
<dbReference type="RefSeq" id="WP_153278656.1">
    <property type="nucleotide sequence ID" value="NZ_CP034550.1"/>
</dbReference>
<dbReference type="PROSITE" id="PS50011">
    <property type="entry name" value="PROTEIN_KINASE_DOM"/>
    <property type="match status" value="1"/>
</dbReference>
<organism evidence="10 11">
    <name type="scientific">Saccharothrix syringae</name>
    <name type="common">Nocardiopsis syringae</name>
    <dbReference type="NCBI Taxonomy" id="103733"/>
    <lineage>
        <taxon>Bacteria</taxon>
        <taxon>Bacillati</taxon>
        <taxon>Actinomycetota</taxon>
        <taxon>Actinomycetes</taxon>
        <taxon>Pseudonocardiales</taxon>
        <taxon>Pseudonocardiaceae</taxon>
        <taxon>Saccharothrix</taxon>
    </lineage>
</organism>
<gene>
    <name evidence="10" type="ORF">EKG83_34975</name>
</gene>
<dbReference type="AlphaFoldDB" id="A0A5Q0H6Y3"/>
<keyword evidence="3" id="KW-0808">Transferase</keyword>
<keyword evidence="8" id="KW-0812">Transmembrane</keyword>
<sequence>MDLPGYRMVERIGAGATGEVFRATRDADGAEVAVKVLRGPGAAGRDRVAREARRAASAHHPGVVRVHEVGGDDGVAWLVMDLVPGPDLQRLLDEGGPLPPARAAALVAGVADAVAAVHAAGVVHRDLKPSNVLLRGDRPVVTDFGTARAVAGEVDDLTGGEDWASTATGGAADAAPGTYAYMAPEQWRGQPGDPRSDVYALGGLLHAALTGCRPFERRSLAELAYAVAVEPPPAPSASGVPGAFDRVVATAMAKDPGDRYPDARAFAEAVRAAAAGRVPGRLAARRAVLVGVAVLVVVVAAVVGWVVVRGEPEERVVCAETLSVRDAPRSRGVIATLRRGERVRLDGGRDGPWVGVDLADGRGGWALVDYLGITC</sequence>
<feature type="binding site" evidence="7">
    <location>
        <position position="35"/>
    </location>
    <ligand>
        <name>ATP</name>
        <dbReference type="ChEBI" id="CHEBI:30616"/>
    </ligand>
</feature>
<evidence type="ECO:0000256" key="7">
    <source>
        <dbReference type="PROSITE-ProRule" id="PRU10141"/>
    </source>
</evidence>
<dbReference type="Proteomes" id="UP000325787">
    <property type="component" value="Chromosome"/>
</dbReference>
<dbReference type="InterPro" id="IPR000719">
    <property type="entry name" value="Prot_kinase_dom"/>
</dbReference>
<dbReference type="InterPro" id="IPR008271">
    <property type="entry name" value="Ser/Thr_kinase_AS"/>
</dbReference>
<dbReference type="PANTHER" id="PTHR43289:SF6">
    <property type="entry name" value="SERINE_THREONINE-PROTEIN KINASE NEKL-3"/>
    <property type="match status" value="1"/>
</dbReference>
<dbReference type="EC" id="2.7.11.1" evidence="1"/>
<evidence type="ECO:0000256" key="4">
    <source>
        <dbReference type="ARBA" id="ARBA00022741"/>
    </source>
</evidence>
<dbReference type="EMBL" id="CP034550">
    <property type="protein sequence ID" value="QFZ21919.1"/>
    <property type="molecule type" value="Genomic_DNA"/>
</dbReference>
<keyword evidence="4 7" id="KW-0547">Nucleotide-binding</keyword>
<dbReference type="SMART" id="SM00220">
    <property type="entry name" value="S_TKc"/>
    <property type="match status" value="1"/>
</dbReference>
<keyword evidence="8" id="KW-1133">Transmembrane helix</keyword>
<dbReference type="Pfam" id="PF00069">
    <property type="entry name" value="Pkinase"/>
    <property type="match status" value="1"/>
</dbReference>
<evidence type="ECO:0000256" key="1">
    <source>
        <dbReference type="ARBA" id="ARBA00012513"/>
    </source>
</evidence>
<dbReference type="GO" id="GO:0004674">
    <property type="term" value="F:protein serine/threonine kinase activity"/>
    <property type="evidence" value="ECO:0007669"/>
    <property type="project" value="UniProtKB-KW"/>
</dbReference>
<keyword evidence="11" id="KW-1185">Reference proteome</keyword>